<protein>
    <submittedName>
        <fullName evidence="2">Uncharacterized protein</fullName>
    </submittedName>
</protein>
<keyword evidence="3" id="KW-1185">Reference proteome</keyword>
<feature type="region of interest" description="Disordered" evidence="1">
    <location>
        <begin position="83"/>
        <end position="124"/>
    </location>
</feature>
<dbReference type="RefSeq" id="WP_161348505.1">
    <property type="nucleotide sequence ID" value="NZ_BMGW01000016.1"/>
</dbReference>
<reference evidence="2 3" key="1">
    <citation type="submission" date="2020-01" db="EMBL/GenBank/DDBJ databases">
        <title>Frigidibacter albus SP32T (=CGMCC 1.13995T).</title>
        <authorList>
            <person name="Liao X."/>
        </authorList>
    </citation>
    <scope>NUCLEOTIDE SEQUENCE [LARGE SCALE GENOMIC DNA]</scope>
    <source>
        <strain evidence="2 3">SP32</strain>
    </source>
</reference>
<proteinExistence type="predicted"/>
<accession>A0A6L8VP45</accession>
<comment type="caution">
    <text evidence="2">The sequence shown here is derived from an EMBL/GenBank/DDBJ whole genome shotgun (WGS) entry which is preliminary data.</text>
</comment>
<evidence type="ECO:0000256" key="1">
    <source>
        <dbReference type="SAM" id="MobiDB-lite"/>
    </source>
</evidence>
<gene>
    <name evidence="2" type="ORF">GS660_18670</name>
</gene>
<sequence>MKRAPLRIPRDQLEQIRTMLNTLPAKPRVQFGAQDLVLELQQEIRHAIEQGYTLRDIAALINNQDVPISASTLATALRKSRAMERAAGPDAPATAKPAGRALAQIGRAGSAPSTAAPLARPGEV</sequence>
<dbReference type="Proteomes" id="UP000477083">
    <property type="component" value="Unassembled WGS sequence"/>
</dbReference>
<evidence type="ECO:0000313" key="3">
    <source>
        <dbReference type="Proteomes" id="UP000477083"/>
    </source>
</evidence>
<evidence type="ECO:0000313" key="2">
    <source>
        <dbReference type="EMBL" id="MZQ91119.1"/>
    </source>
</evidence>
<dbReference type="EMBL" id="WWNR01000016">
    <property type="protein sequence ID" value="MZQ91119.1"/>
    <property type="molecule type" value="Genomic_DNA"/>
</dbReference>
<organism evidence="2 3">
    <name type="scientific">Frigidibacter albus</name>
    <dbReference type="NCBI Taxonomy" id="1465486"/>
    <lineage>
        <taxon>Bacteria</taxon>
        <taxon>Pseudomonadati</taxon>
        <taxon>Pseudomonadota</taxon>
        <taxon>Alphaproteobacteria</taxon>
        <taxon>Rhodobacterales</taxon>
        <taxon>Paracoccaceae</taxon>
        <taxon>Frigidibacter</taxon>
    </lineage>
</organism>
<dbReference type="AlphaFoldDB" id="A0A6L8VP45"/>
<name>A0A6L8VP45_9RHOB</name>